<accession>A0ACB8TWR0</accession>
<comment type="caution">
    <text evidence="1">The sequence shown here is derived from an EMBL/GenBank/DDBJ whole genome shotgun (WGS) entry which is preliminary data.</text>
</comment>
<dbReference type="Proteomes" id="UP001055072">
    <property type="component" value="Unassembled WGS sequence"/>
</dbReference>
<keyword evidence="2" id="KW-1185">Reference proteome</keyword>
<keyword evidence="1" id="KW-0687">Ribonucleoprotein</keyword>
<organism evidence="1 2">
    <name type="scientific">Irpex rosettiformis</name>
    <dbReference type="NCBI Taxonomy" id="378272"/>
    <lineage>
        <taxon>Eukaryota</taxon>
        <taxon>Fungi</taxon>
        <taxon>Dikarya</taxon>
        <taxon>Basidiomycota</taxon>
        <taxon>Agaricomycotina</taxon>
        <taxon>Agaricomycetes</taxon>
        <taxon>Polyporales</taxon>
        <taxon>Irpicaceae</taxon>
        <taxon>Irpex</taxon>
    </lineage>
</organism>
<dbReference type="EMBL" id="MU274923">
    <property type="protein sequence ID" value="KAI0086517.1"/>
    <property type="molecule type" value="Genomic_DNA"/>
</dbReference>
<keyword evidence="1" id="KW-0689">Ribosomal protein</keyword>
<protein>
    <submittedName>
        <fullName evidence="1">Mitochondrial 39-S ribosomal protein L47 (MRP-L47)-domain-containing protein</fullName>
    </submittedName>
</protein>
<evidence type="ECO:0000313" key="1">
    <source>
        <dbReference type="EMBL" id="KAI0086517.1"/>
    </source>
</evidence>
<reference evidence="1" key="1">
    <citation type="journal article" date="2021" name="Environ. Microbiol.">
        <title>Gene family expansions and transcriptome signatures uncover fungal adaptations to wood decay.</title>
        <authorList>
            <person name="Hage H."/>
            <person name="Miyauchi S."/>
            <person name="Viragh M."/>
            <person name="Drula E."/>
            <person name="Min B."/>
            <person name="Chaduli D."/>
            <person name="Navarro D."/>
            <person name="Favel A."/>
            <person name="Norest M."/>
            <person name="Lesage-Meessen L."/>
            <person name="Balint B."/>
            <person name="Merenyi Z."/>
            <person name="de Eugenio L."/>
            <person name="Morin E."/>
            <person name="Martinez A.T."/>
            <person name="Baldrian P."/>
            <person name="Stursova M."/>
            <person name="Martinez M.J."/>
            <person name="Novotny C."/>
            <person name="Magnuson J.K."/>
            <person name="Spatafora J.W."/>
            <person name="Maurice S."/>
            <person name="Pangilinan J."/>
            <person name="Andreopoulos W."/>
            <person name="LaButti K."/>
            <person name="Hundley H."/>
            <person name="Na H."/>
            <person name="Kuo A."/>
            <person name="Barry K."/>
            <person name="Lipzen A."/>
            <person name="Henrissat B."/>
            <person name="Riley R."/>
            <person name="Ahrendt S."/>
            <person name="Nagy L.G."/>
            <person name="Grigoriev I.V."/>
            <person name="Martin F."/>
            <person name="Rosso M.N."/>
        </authorList>
    </citation>
    <scope>NUCLEOTIDE SEQUENCE</scope>
    <source>
        <strain evidence="1">CBS 384.51</strain>
    </source>
</reference>
<evidence type="ECO:0000313" key="2">
    <source>
        <dbReference type="Proteomes" id="UP001055072"/>
    </source>
</evidence>
<gene>
    <name evidence="1" type="ORF">BDY19DRAFT_908204</name>
</gene>
<proteinExistence type="predicted"/>
<sequence>MPPSISFTRLGLSGLRSSLHRSATTSQQIRAFASVLPDASAAASTSTSSVSKKNSKLPGKVADSRQPGALRPHLGVEIDPNHGLWGFFRKQTEDGVTKVETVEPLDHAIVQSGRSWTAAELRRKSFKDLHTLWYVLLRERNLLATQREEARRAGISYNRIASATKVFSVRKSMARIKYVLNERRLAYEGAVDIHQSAAQELRSEKELRSQKHKAAIAKAKELKEQEEKQLAQEQAEPTDEATKLAVAGVLQSESVAQNAQQS</sequence>
<name>A0ACB8TWR0_9APHY</name>